<dbReference type="GO" id="GO:0035615">
    <property type="term" value="F:clathrin adaptor activity"/>
    <property type="evidence" value="ECO:0007669"/>
    <property type="project" value="InterPro"/>
</dbReference>
<accession>C5MD68</accession>
<feature type="compositionally biased region" description="Polar residues" evidence="9">
    <location>
        <begin position="734"/>
        <end position="747"/>
    </location>
</feature>
<comment type="subcellular location">
    <subcellularLocation>
        <location evidence="1">Membrane</location>
        <location evidence="1">Coated pit</location>
        <topology evidence="1">Peripheral membrane protein</topology>
        <orientation evidence="1">Cytoplasmic side</orientation>
    </subcellularLocation>
</comment>
<evidence type="ECO:0000256" key="4">
    <source>
        <dbReference type="ARBA" id="ARBA00022927"/>
    </source>
</evidence>
<evidence type="ECO:0000256" key="9">
    <source>
        <dbReference type="SAM" id="MobiDB-lite"/>
    </source>
</evidence>
<evidence type="ECO:0000256" key="2">
    <source>
        <dbReference type="ARBA" id="ARBA00022448"/>
    </source>
</evidence>
<dbReference type="OrthoDB" id="28053at2759"/>
<dbReference type="Gene3D" id="1.25.10.10">
    <property type="entry name" value="Leucine-rich Repeat Variant"/>
    <property type="match status" value="1"/>
</dbReference>
<dbReference type="HOGENOM" id="CLU_003824_1_0_1"/>
<dbReference type="SMART" id="SM00809">
    <property type="entry name" value="Alpha_adaptinC2"/>
    <property type="match status" value="1"/>
</dbReference>
<dbReference type="InterPro" id="IPR011989">
    <property type="entry name" value="ARM-like"/>
</dbReference>
<dbReference type="Gene3D" id="3.30.310.10">
    <property type="entry name" value="TATA-Binding Protein"/>
    <property type="match status" value="1"/>
</dbReference>
<comment type="similarity">
    <text evidence="7">Belongs to the adaptor complexes large subunit family.</text>
</comment>
<evidence type="ECO:0000256" key="7">
    <source>
        <dbReference type="PIRNR" id="PIRNR037091"/>
    </source>
</evidence>
<dbReference type="STRING" id="294747.C5MD68"/>
<dbReference type="AlphaFoldDB" id="C5MD68"/>
<comment type="function">
    <text evidence="7">Adaptins are components of the adaptor complexes which link clathrin to receptors in coated vesicles. Clathrin-associated protein complexes are believed to interact with the cytoplasmic tails of membrane proteins, leading to their selection and concentration.</text>
</comment>
<feature type="region of interest" description="Disordered" evidence="9">
    <location>
        <begin position="715"/>
        <end position="747"/>
    </location>
</feature>
<dbReference type="GO" id="GO:0006886">
    <property type="term" value="P:intracellular protein transport"/>
    <property type="evidence" value="ECO:0007669"/>
    <property type="project" value="UniProtKB-UniRule"/>
</dbReference>
<dbReference type="Gene3D" id="2.60.40.1230">
    <property type="match status" value="1"/>
</dbReference>
<evidence type="ECO:0000256" key="6">
    <source>
        <dbReference type="ARBA" id="ARBA00023176"/>
    </source>
</evidence>
<evidence type="ECO:0000313" key="12">
    <source>
        <dbReference type="Proteomes" id="UP000002037"/>
    </source>
</evidence>
<name>C5MD68_CANTT</name>
<dbReference type="InterPro" id="IPR012295">
    <property type="entry name" value="TBP_dom_sf"/>
</dbReference>
<feature type="domain" description="Clathrin adaptor alpha/beta/gamma-adaptin appendage Ig-like subdomain" evidence="10">
    <location>
        <begin position="762"/>
        <end position="882"/>
    </location>
</feature>
<protein>
    <recommendedName>
        <fullName evidence="7">AP-2 complex subunit alpha</fullName>
    </recommendedName>
</protein>
<evidence type="ECO:0000256" key="8">
    <source>
        <dbReference type="PIRSR" id="PIRSR037091-1"/>
    </source>
</evidence>
<gene>
    <name evidence="11" type="ORF">CTRG_04169</name>
</gene>
<dbReference type="InterPro" id="IPR017104">
    <property type="entry name" value="AP2_complex_asu"/>
</dbReference>
<evidence type="ECO:0000313" key="11">
    <source>
        <dbReference type="EMBL" id="EER32498.1"/>
    </source>
</evidence>
<dbReference type="PANTHER" id="PTHR22780">
    <property type="entry name" value="ADAPTIN, ALPHA/GAMMA/EPSILON"/>
    <property type="match status" value="1"/>
</dbReference>
<feature type="binding site" evidence="8">
    <location>
        <position position="43"/>
    </location>
    <ligand>
        <name>a 1,2-diacyl-sn-glycero-3-phospho-(1D-myo-inositol-3,4,5-trisphosphate)</name>
        <dbReference type="ChEBI" id="CHEBI:57836"/>
    </ligand>
</feature>
<keyword evidence="6 7" id="KW-0168">Coated pit</keyword>
<reference evidence="11 12" key="1">
    <citation type="journal article" date="2009" name="Nature">
        <title>Evolution of pathogenicity and sexual reproduction in eight Candida genomes.</title>
        <authorList>
            <person name="Butler G."/>
            <person name="Rasmussen M.D."/>
            <person name="Lin M.F."/>
            <person name="Santos M.A."/>
            <person name="Sakthikumar S."/>
            <person name="Munro C.A."/>
            <person name="Rheinbay E."/>
            <person name="Grabherr M."/>
            <person name="Forche A."/>
            <person name="Reedy J.L."/>
            <person name="Agrafioti I."/>
            <person name="Arnaud M.B."/>
            <person name="Bates S."/>
            <person name="Brown A.J."/>
            <person name="Brunke S."/>
            <person name="Costanzo M.C."/>
            <person name="Fitzpatrick D.A."/>
            <person name="de Groot P.W."/>
            <person name="Harris D."/>
            <person name="Hoyer L.L."/>
            <person name="Hube B."/>
            <person name="Klis F.M."/>
            <person name="Kodira C."/>
            <person name="Lennard N."/>
            <person name="Logue M.E."/>
            <person name="Martin R."/>
            <person name="Neiman A.M."/>
            <person name="Nikolaou E."/>
            <person name="Quail M.A."/>
            <person name="Quinn J."/>
            <person name="Santos M.C."/>
            <person name="Schmitzberger F.F."/>
            <person name="Sherlock G."/>
            <person name="Shah P."/>
            <person name="Silverstein K.A."/>
            <person name="Skrzypek M.S."/>
            <person name="Soll D."/>
            <person name="Staggs R."/>
            <person name="Stansfield I."/>
            <person name="Stumpf M.P."/>
            <person name="Sudbery P.E."/>
            <person name="Srikantha T."/>
            <person name="Zeng Q."/>
            <person name="Berman J."/>
            <person name="Berriman M."/>
            <person name="Heitman J."/>
            <person name="Gow N.A."/>
            <person name="Lorenz M.C."/>
            <person name="Birren B.W."/>
            <person name="Kellis M."/>
            <person name="Cuomo C.A."/>
        </authorList>
    </citation>
    <scope>NUCLEOTIDE SEQUENCE [LARGE SCALE GENOMIC DNA]</scope>
    <source>
        <strain evidence="12">ATCC MYA-3404 / T1</strain>
    </source>
</reference>
<dbReference type="KEGG" id="ctp:CTRG_04169"/>
<dbReference type="PIRSF" id="PIRSF037091">
    <property type="entry name" value="AP2_complex_alpha"/>
    <property type="match status" value="1"/>
</dbReference>
<keyword evidence="2 7" id="KW-0813">Transport</keyword>
<evidence type="ECO:0000259" key="10">
    <source>
        <dbReference type="SMART" id="SM00809"/>
    </source>
</evidence>
<dbReference type="InterPro" id="IPR013041">
    <property type="entry name" value="Clathrin_app_Ig-like_sf"/>
</dbReference>
<dbReference type="GeneID" id="8299433"/>
<dbReference type="EMBL" id="GG692399">
    <property type="protein sequence ID" value="EER32498.1"/>
    <property type="molecule type" value="Genomic_DNA"/>
</dbReference>
<keyword evidence="5 7" id="KW-0472">Membrane</keyword>
<sequence>MQKSQPKSSMKGLTQFIVDLRNSKDQDEEDKKIYLEINNIRTKFKSNLNGYQKKKYVCKLVYIYLIGNHDIVDFGLKEAFELFRSNVYSEKKLGYLAVSILLSNESTTSKTKRISCKDHLNYVLEKVQPDLVRDLQSENEEYNCLAIEFIASCFNAGDSESVVIKESDPNSPEWLELIDMVYASVTSPISKPMVKRKGSLALKSLLRLYPEVIITNSNWVPRLLKLIDEKDFANVISCIPLLQYVLTLNPQFVKSIVPGVSRRLSSIVIDGICPPVDYYYDSPAPWLIVKLLQFIEQLFLLVDKKGSQVLTLYQLDENTINELRQVVAKSIQNASQPIKGLPNRNSQSSILFQAVSLAVFLEASPEAIHGAMNALIMLLRSTETNTRYLSLDALIKLTARSNSNYLASKDKFEEILEVVMKLLRDKDISVRRKALDLLYTICTFENYHVIISSLLEYFPFADFQLKSELAIKIAVMAEKFATDSTWYVTTMLKLLSIGGGSNSNGIGFMTNEVWERIVQIVVNNEDLQKKTCKMLINLLKRPFNPQQGTTQGAHPPPVPPSQLSESLVKVASFVLGEYCEQVNDIEDMNVHIQFQLLFDSYFKVSLLTRAMLLTTFLKFLVKFPDALFVPNIVDLFEIETQSIDLEIQTRAYEYLKLVTLQSDFALAKNVIKPFPAFENKIENPLMNRLGSVNRIVGVNRSRSVVMAKNIKSKPDTSLIHDNDDDNDEADHGDTTIQSNPFGEGNAATSSPILSPNWYAGFHRMLHFDAGIFYEDQLIKITYRIIKNTNELTLKFTIINNAHKTIGKKITGFTVLNLESLANIQDPNYTLHIKNIPDPVILDKSQMDIEIKVRNIIENNESPILSMTFMCGGSFNQLNLKFPVLLLKTITPTALATVDEFEKRWQQISQMLGLQEGESTQHAVLTHRHNASNISRLLARVGFAIVQSSPDSPDTPIFVTGAGILHTQKSNYGVLVKVRGTDQIGKELEVIVRCTGGGVAEVIAATLKEIFTGKF</sequence>
<dbReference type="VEuPathDB" id="FungiDB:CTRG_04169"/>
<evidence type="ECO:0000256" key="1">
    <source>
        <dbReference type="ARBA" id="ARBA00004277"/>
    </source>
</evidence>
<dbReference type="eggNOG" id="KOG1077">
    <property type="taxonomic scope" value="Eukaryota"/>
</dbReference>
<evidence type="ECO:0000256" key="5">
    <source>
        <dbReference type="ARBA" id="ARBA00023136"/>
    </source>
</evidence>
<dbReference type="SUPFAM" id="SSF48371">
    <property type="entry name" value="ARM repeat"/>
    <property type="match status" value="1"/>
</dbReference>
<keyword evidence="4 7" id="KW-0653">Protein transport</keyword>
<keyword evidence="3 7" id="KW-0254">Endocytosis</keyword>
<dbReference type="RefSeq" id="XP_002549872.1">
    <property type="nucleotide sequence ID" value="XM_002549826.1"/>
</dbReference>
<dbReference type="InterPro" id="IPR009028">
    <property type="entry name" value="Coatomer/calthrin_app_sub_C"/>
</dbReference>
<dbReference type="SUPFAM" id="SSF55711">
    <property type="entry name" value="Subdomain of clathrin and coatomer appendage domain"/>
    <property type="match status" value="1"/>
</dbReference>
<dbReference type="InterPro" id="IPR016024">
    <property type="entry name" value="ARM-type_fold"/>
</dbReference>
<dbReference type="InterPro" id="IPR002553">
    <property type="entry name" value="Clathrin/coatomer_adapt-like_N"/>
</dbReference>
<dbReference type="GO" id="GO:0030122">
    <property type="term" value="C:AP-2 adaptor complex"/>
    <property type="evidence" value="ECO:0007669"/>
    <property type="project" value="InterPro"/>
</dbReference>
<dbReference type="Proteomes" id="UP000002037">
    <property type="component" value="Unassembled WGS sequence"/>
</dbReference>
<organism evidence="11 12">
    <name type="scientific">Candida tropicalis (strain ATCC MYA-3404 / T1)</name>
    <name type="common">Yeast</name>
    <dbReference type="NCBI Taxonomy" id="294747"/>
    <lineage>
        <taxon>Eukaryota</taxon>
        <taxon>Fungi</taxon>
        <taxon>Dikarya</taxon>
        <taxon>Ascomycota</taxon>
        <taxon>Saccharomycotina</taxon>
        <taxon>Pichiomycetes</taxon>
        <taxon>Debaryomycetaceae</taxon>
        <taxon>Candida/Lodderomyces clade</taxon>
        <taxon>Candida</taxon>
    </lineage>
</organism>
<keyword evidence="12" id="KW-1185">Reference proteome</keyword>
<dbReference type="GO" id="GO:0072583">
    <property type="term" value="P:clathrin-dependent endocytosis"/>
    <property type="evidence" value="ECO:0007669"/>
    <property type="project" value="InterPro"/>
</dbReference>
<proteinExistence type="inferred from homology"/>
<evidence type="ECO:0000256" key="3">
    <source>
        <dbReference type="ARBA" id="ARBA00022583"/>
    </source>
</evidence>
<dbReference type="InterPro" id="IPR050840">
    <property type="entry name" value="Adaptor_Complx_Large_Subunit"/>
</dbReference>
<feature type="binding site" evidence="8">
    <location>
        <begin position="55"/>
        <end position="59"/>
    </location>
    <ligand>
        <name>a 1,2-diacyl-sn-glycero-3-phospho-(1D-myo-inositol-3,4,5-trisphosphate)</name>
        <dbReference type="ChEBI" id="CHEBI:57836"/>
    </ligand>
</feature>
<feature type="binding site" evidence="8">
    <location>
        <position position="51"/>
    </location>
    <ligand>
        <name>a 1,2-diacyl-sn-glycero-3-phospho-(1D-myo-inositol-3,4,5-trisphosphate)</name>
        <dbReference type="ChEBI" id="CHEBI:57836"/>
    </ligand>
</feature>
<dbReference type="SUPFAM" id="SSF49348">
    <property type="entry name" value="Clathrin adaptor appendage domain"/>
    <property type="match status" value="1"/>
</dbReference>
<dbReference type="Pfam" id="PF01602">
    <property type="entry name" value="Adaptin_N"/>
    <property type="match status" value="1"/>
</dbReference>
<dbReference type="InterPro" id="IPR008152">
    <property type="entry name" value="Clathrin_a/b/g-adaptin_app_Ig"/>
</dbReference>